<keyword evidence="10" id="KW-1208">Phospholipid metabolism</keyword>
<dbReference type="PROSITE" id="PS00379">
    <property type="entry name" value="CDP_ALCOHOL_P_TRANSF"/>
    <property type="match status" value="1"/>
</dbReference>
<evidence type="ECO:0000256" key="2">
    <source>
        <dbReference type="ARBA" id="ARBA00010441"/>
    </source>
</evidence>
<dbReference type="STRING" id="347256.MHO_2070"/>
<dbReference type="eggNOG" id="COG0558">
    <property type="taxonomic scope" value="Bacteria"/>
</dbReference>
<gene>
    <name evidence="15" type="primary">pgsA</name>
    <name evidence="15" type="ordered locus">MHO_2070</name>
</gene>
<dbReference type="AlphaFoldDB" id="D1J7Z4"/>
<evidence type="ECO:0000313" key="15">
    <source>
        <dbReference type="EMBL" id="CAX37341.1"/>
    </source>
</evidence>
<evidence type="ECO:0000256" key="1">
    <source>
        <dbReference type="ARBA" id="ARBA00004141"/>
    </source>
</evidence>
<dbReference type="PaxDb" id="347256-MHO_2070"/>
<evidence type="ECO:0000256" key="5">
    <source>
        <dbReference type="ARBA" id="ARBA00022692"/>
    </source>
</evidence>
<keyword evidence="5 14" id="KW-0812">Transmembrane</keyword>
<keyword evidence="8 14" id="KW-0472">Membrane</keyword>
<evidence type="ECO:0000256" key="14">
    <source>
        <dbReference type="SAM" id="Phobius"/>
    </source>
</evidence>
<dbReference type="HOGENOM" id="CLU_051314_2_3_14"/>
<keyword evidence="9" id="KW-0594">Phospholipid biosynthesis</keyword>
<dbReference type="InterPro" id="IPR050324">
    <property type="entry name" value="CDP-alcohol_PTase-I"/>
</dbReference>
<dbReference type="PANTHER" id="PTHR14269">
    <property type="entry name" value="CDP-DIACYLGLYCEROL--GLYCEROL-3-PHOSPHATE 3-PHOSPHATIDYLTRANSFERASE-RELATED"/>
    <property type="match status" value="1"/>
</dbReference>
<keyword evidence="7" id="KW-0443">Lipid metabolism</keyword>
<keyword evidence="4 12" id="KW-0808">Transferase</keyword>
<comment type="subcellular location">
    <subcellularLocation>
        <location evidence="1">Membrane</location>
        <topology evidence="1">Multi-pass membrane protein</topology>
    </subcellularLocation>
</comment>
<dbReference type="GO" id="GO:0046474">
    <property type="term" value="P:glycerophospholipid biosynthetic process"/>
    <property type="evidence" value="ECO:0007669"/>
    <property type="project" value="TreeGrafter"/>
</dbReference>
<dbReference type="RefSeq" id="WP_012855484.1">
    <property type="nucleotide sequence ID" value="NC_013511.1"/>
</dbReference>
<dbReference type="EMBL" id="FP236530">
    <property type="protein sequence ID" value="CAX37341.1"/>
    <property type="molecule type" value="Genomic_DNA"/>
</dbReference>
<feature type="transmembrane region" description="Helical" evidence="14">
    <location>
        <begin position="109"/>
        <end position="130"/>
    </location>
</feature>
<evidence type="ECO:0000256" key="9">
    <source>
        <dbReference type="ARBA" id="ARBA00023209"/>
    </source>
</evidence>
<evidence type="ECO:0000313" key="16">
    <source>
        <dbReference type="Proteomes" id="UP000002631"/>
    </source>
</evidence>
<evidence type="ECO:0000256" key="4">
    <source>
        <dbReference type="ARBA" id="ARBA00022679"/>
    </source>
</evidence>
<sequence>MKNKSQKKQKIIVSKFGVANWLTVLRMLLMIPFIVFLSTSFGLILNGVQLSYKTNKGIVLSILYWINVAIFIIAMITDFLDGFYARKTKTVSSFGKIFDPIADKVATTLMLLFLATYNFVYIPIVILFIIRDIIVDGTRVYAIKKNIEVSANWFGKIKTILVSLALVVISIGVPFISDKSDYKYILFYFNIPLIIGLLLAWISGIIYIIKYTKGINKELLQSYTKNDSDATNKNNQDQINNNNNKSNQDSSPSPNC</sequence>
<dbReference type="KEGG" id="mho:MHO_2070"/>
<keyword evidence="6 14" id="KW-1133">Transmembrane helix</keyword>
<feature type="compositionally biased region" description="Low complexity" evidence="13">
    <location>
        <begin position="232"/>
        <end position="256"/>
    </location>
</feature>
<proteinExistence type="inferred from homology"/>
<dbReference type="InterPro" id="IPR004570">
    <property type="entry name" value="Phosphatidylglycerol_P_synth"/>
</dbReference>
<feature type="transmembrane region" description="Helical" evidence="14">
    <location>
        <begin position="24"/>
        <end position="45"/>
    </location>
</feature>
<evidence type="ECO:0000256" key="11">
    <source>
        <dbReference type="NCBIfam" id="TIGR00560"/>
    </source>
</evidence>
<reference evidence="15 16" key="1">
    <citation type="journal article" date="2009" name="PLoS Genet.">
        <title>Life on arginine for Mycoplasma hominis: clues from its minimal genome and comparison with other human urogenital mycoplasmas.</title>
        <authorList>
            <person name="Pereyre S."/>
            <person name="Sirand-Pugnet P."/>
            <person name="Beven L."/>
            <person name="Charron A."/>
            <person name="Renaudin H."/>
            <person name="Barre A."/>
            <person name="Avenaud P."/>
            <person name="Jacob D."/>
            <person name="Couloux A."/>
            <person name="Barbe V."/>
            <person name="de Daruvar A."/>
            <person name="Blanchard A."/>
            <person name="Bebear C."/>
        </authorList>
    </citation>
    <scope>NUCLEOTIDE SEQUENCE [LARGE SCALE GENOMIC DNA]</scope>
    <source>
        <strain evidence="16">ATCC 23114 / NBRC 14850 / NCTC 10111 / PG21</strain>
    </source>
</reference>
<dbReference type="EC" id="2.7.8.5" evidence="11"/>
<evidence type="ECO:0000256" key="6">
    <source>
        <dbReference type="ARBA" id="ARBA00022989"/>
    </source>
</evidence>
<dbReference type="PANTHER" id="PTHR14269:SF62">
    <property type="entry name" value="CDP-DIACYLGLYCEROL--GLYCEROL-3-PHOSPHATE 3-PHOSPHATIDYLTRANSFERASE 1, CHLOROPLASTIC"/>
    <property type="match status" value="1"/>
</dbReference>
<dbReference type="Pfam" id="PF01066">
    <property type="entry name" value="CDP-OH_P_transf"/>
    <property type="match status" value="1"/>
</dbReference>
<feature type="transmembrane region" description="Helical" evidence="14">
    <location>
        <begin position="185"/>
        <end position="209"/>
    </location>
</feature>
<evidence type="ECO:0000256" key="8">
    <source>
        <dbReference type="ARBA" id="ARBA00023136"/>
    </source>
</evidence>
<evidence type="ECO:0000256" key="10">
    <source>
        <dbReference type="ARBA" id="ARBA00023264"/>
    </source>
</evidence>
<evidence type="ECO:0000256" key="13">
    <source>
        <dbReference type="SAM" id="MobiDB-lite"/>
    </source>
</evidence>
<accession>D1J7Z4</accession>
<comment type="similarity">
    <text evidence="2 12">Belongs to the CDP-alcohol phosphatidyltransferase class-I family.</text>
</comment>
<feature type="region of interest" description="Disordered" evidence="13">
    <location>
        <begin position="229"/>
        <end position="256"/>
    </location>
</feature>
<dbReference type="Proteomes" id="UP000002631">
    <property type="component" value="Chromosome"/>
</dbReference>
<dbReference type="GO" id="GO:0016020">
    <property type="term" value="C:membrane"/>
    <property type="evidence" value="ECO:0007669"/>
    <property type="project" value="UniProtKB-SubCell"/>
</dbReference>
<name>D1J7Z4_METH1</name>
<feature type="transmembrane region" description="Helical" evidence="14">
    <location>
        <begin position="151"/>
        <end position="173"/>
    </location>
</feature>
<evidence type="ECO:0000256" key="3">
    <source>
        <dbReference type="ARBA" id="ARBA00022516"/>
    </source>
</evidence>
<protein>
    <recommendedName>
        <fullName evidence="11">CDP-diacylglycerol--glycerol-3-phosphate 3-phosphatidyltransferase</fullName>
        <ecNumber evidence="11">2.7.8.5</ecNumber>
    </recommendedName>
</protein>
<organism evidence="15 16">
    <name type="scientific">Metamycoplasma hominis (strain ATCC 23114 / DSM 25592 / NBRC 14850 / NCTC 10111 / PG21)</name>
    <name type="common">Mycoplasma hominis</name>
    <dbReference type="NCBI Taxonomy" id="347256"/>
    <lineage>
        <taxon>Bacteria</taxon>
        <taxon>Bacillati</taxon>
        <taxon>Mycoplasmatota</taxon>
        <taxon>Mycoplasmoidales</taxon>
        <taxon>Metamycoplasmataceae</taxon>
        <taxon>Metamycoplasma</taxon>
    </lineage>
</organism>
<keyword evidence="3" id="KW-0444">Lipid biosynthesis</keyword>
<feature type="transmembrane region" description="Helical" evidence="14">
    <location>
        <begin position="57"/>
        <end position="76"/>
    </location>
</feature>
<dbReference type="NCBIfam" id="TIGR00560">
    <property type="entry name" value="pgsA"/>
    <property type="match status" value="1"/>
</dbReference>
<keyword evidence="16" id="KW-1185">Reference proteome</keyword>
<dbReference type="InterPro" id="IPR043130">
    <property type="entry name" value="CDP-OH_PTrfase_TM_dom"/>
</dbReference>
<dbReference type="Gene3D" id="1.20.120.1760">
    <property type="match status" value="1"/>
</dbReference>
<dbReference type="InterPro" id="IPR048254">
    <property type="entry name" value="CDP_ALCOHOL_P_TRANSF_CS"/>
</dbReference>
<dbReference type="GO" id="GO:0008444">
    <property type="term" value="F:CDP-diacylglycerol-glycerol-3-phosphate 3-phosphatidyltransferase activity"/>
    <property type="evidence" value="ECO:0007669"/>
    <property type="project" value="UniProtKB-UniRule"/>
</dbReference>
<dbReference type="InterPro" id="IPR000462">
    <property type="entry name" value="CDP-OH_P_trans"/>
</dbReference>
<evidence type="ECO:0000256" key="12">
    <source>
        <dbReference type="RuleBase" id="RU003750"/>
    </source>
</evidence>
<evidence type="ECO:0000256" key="7">
    <source>
        <dbReference type="ARBA" id="ARBA00023098"/>
    </source>
</evidence>